<keyword evidence="4" id="KW-1185">Reference proteome</keyword>
<dbReference type="Proteomes" id="UP001596150">
    <property type="component" value="Unassembled WGS sequence"/>
</dbReference>
<dbReference type="Gene3D" id="3.40.50.720">
    <property type="entry name" value="NAD(P)-binding Rossmann-like Domain"/>
    <property type="match status" value="1"/>
</dbReference>
<name>A0ABW0PUY6_9HYPH</name>
<reference evidence="4" key="1">
    <citation type="journal article" date="2019" name="Int. J. Syst. Evol. Microbiol.">
        <title>The Global Catalogue of Microorganisms (GCM) 10K type strain sequencing project: providing services to taxonomists for standard genome sequencing and annotation.</title>
        <authorList>
            <consortium name="The Broad Institute Genomics Platform"/>
            <consortium name="The Broad Institute Genome Sequencing Center for Infectious Disease"/>
            <person name="Wu L."/>
            <person name="Ma J."/>
        </authorList>
    </citation>
    <scope>NUCLEOTIDE SEQUENCE [LARGE SCALE GENOMIC DNA]</scope>
    <source>
        <strain evidence="4">KACC 12633</strain>
    </source>
</reference>
<gene>
    <name evidence="3" type="ORF">ACFPP9_00230</name>
</gene>
<accession>A0ABW0PUY6</accession>
<sequence>MTNWPVYGRINGPVVIIGFGSIGRGFLPLLKRHFALDRPQITIIEPSDENAGLMATFGVKHVKVALTRENYRDVLTPLLTSETGQGFLVNLSVDTSSLDIMKLAREMGSLYIDTVIEPWPGFYYDHKADPASRSNYALREELLAEKRANPGGPTAVSCSGANPGMVSWFVKQALLDIARDLNIEHDEPTSRREWAALMHATGVKGIHIAERDTQRARVAKQLDTFVNTWSVEGFVSEALQPAELGWGTHERWIPAHARTHDTGSGAAIFLLGPGADTRVRSWCPTPGPQLGFLVTHNEAISIADHFTMRENGEVIYRPTCHYAYHPSNDAMLSLHEMFGRAGKRQSKIHILSEDEILAGRDELGVLLYGHAKNAYWYGSRLTIDEARENAPYQNATGMQVTSAVVAGMSWALAHPDRGIVEADEMDYHHCLKVQKPYLGTVEGIYTDWTPLTDRPGFFPEDIDESDPWQFRNVLVHNLG</sequence>
<evidence type="ECO:0000313" key="3">
    <source>
        <dbReference type="EMBL" id="MFC5514179.1"/>
    </source>
</evidence>
<feature type="domain" description="Saccharopine dehydrogenase-like C-terminal" evidence="2">
    <location>
        <begin position="160"/>
        <end position="442"/>
    </location>
</feature>
<proteinExistence type="predicted"/>
<dbReference type="InterPro" id="IPR005097">
    <property type="entry name" value="Sacchrp_dh_NADP-bd"/>
</dbReference>
<evidence type="ECO:0000313" key="4">
    <source>
        <dbReference type="Proteomes" id="UP001596150"/>
    </source>
</evidence>
<protein>
    <submittedName>
        <fullName evidence="3">Homospermidine synthase</fullName>
    </submittedName>
</protein>
<evidence type="ECO:0000259" key="2">
    <source>
        <dbReference type="Pfam" id="PF16653"/>
    </source>
</evidence>
<dbReference type="InterPro" id="IPR023181">
    <property type="entry name" value="Homospermid_syn-like_C"/>
</dbReference>
<dbReference type="Pfam" id="PF16653">
    <property type="entry name" value="Sacchrp_dh_C"/>
    <property type="match status" value="1"/>
</dbReference>
<organism evidence="3 4">
    <name type="scientific">Kaistia terrae</name>
    <dbReference type="NCBI Taxonomy" id="537017"/>
    <lineage>
        <taxon>Bacteria</taxon>
        <taxon>Pseudomonadati</taxon>
        <taxon>Pseudomonadota</taxon>
        <taxon>Alphaproteobacteria</taxon>
        <taxon>Hyphomicrobiales</taxon>
        <taxon>Kaistiaceae</taxon>
        <taxon>Kaistia</taxon>
    </lineage>
</organism>
<dbReference type="Gene3D" id="3.30.360.30">
    <property type="entry name" value="homospermidine synthase like"/>
    <property type="match status" value="1"/>
</dbReference>
<dbReference type="InterPro" id="IPR032095">
    <property type="entry name" value="Sacchrp_dh-like_C"/>
</dbReference>
<dbReference type="Pfam" id="PF03435">
    <property type="entry name" value="Sacchrp_dh_NADP"/>
    <property type="match status" value="1"/>
</dbReference>
<dbReference type="EMBL" id="JBHSML010000001">
    <property type="protein sequence ID" value="MFC5514179.1"/>
    <property type="molecule type" value="Genomic_DNA"/>
</dbReference>
<comment type="caution">
    <text evidence="3">The sequence shown here is derived from an EMBL/GenBank/DDBJ whole genome shotgun (WGS) entry which is preliminary data.</text>
</comment>
<evidence type="ECO:0000259" key="1">
    <source>
        <dbReference type="Pfam" id="PF03435"/>
    </source>
</evidence>
<feature type="domain" description="Saccharopine dehydrogenase NADP binding" evidence="1">
    <location>
        <begin position="14"/>
        <end position="156"/>
    </location>
</feature>
<dbReference type="RefSeq" id="WP_266344808.1">
    <property type="nucleotide sequence ID" value="NZ_JAPKNH010000006.1"/>
</dbReference>